<name>A0A369JAU5_HYPMA</name>
<evidence type="ECO:0000313" key="2">
    <source>
        <dbReference type="Proteomes" id="UP000076154"/>
    </source>
</evidence>
<accession>A0A369JAU5</accession>
<keyword evidence="2" id="KW-1185">Reference proteome</keyword>
<organism evidence="1 2">
    <name type="scientific">Hypsizygus marmoreus</name>
    <name type="common">White beech mushroom</name>
    <name type="synonym">Agaricus marmoreus</name>
    <dbReference type="NCBI Taxonomy" id="39966"/>
    <lineage>
        <taxon>Eukaryota</taxon>
        <taxon>Fungi</taxon>
        <taxon>Dikarya</taxon>
        <taxon>Basidiomycota</taxon>
        <taxon>Agaricomycotina</taxon>
        <taxon>Agaricomycetes</taxon>
        <taxon>Agaricomycetidae</taxon>
        <taxon>Agaricales</taxon>
        <taxon>Tricholomatineae</taxon>
        <taxon>Lyophyllaceae</taxon>
        <taxon>Hypsizygus</taxon>
    </lineage>
</organism>
<dbReference type="Proteomes" id="UP000076154">
    <property type="component" value="Unassembled WGS sequence"/>
</dbReference>
<dbReference type="EMBL" id="LUEZ02000101">
    <property type="protein sequence ID" value="RDB18462.1"/>
    <property type="molecule type" value="Genomic_DNA"/>
</dbReference>
<protein>
    <submittedName>
        <fullName evidence="1">Uncharacterized protein</fullName>
    </submittedName>
</protein>
<proteinExistence type="predicted"/>
<evidence type="ECO:0000313" key="1">
    <source>
        <dbReference type="EMBL" id="RDB18462.1"/>
    </source>
</evidence>
<gene>
    <name evidence="1" type="ORF">Hypma_000277</name>
</gene>
<sequence>MASQIVDNGKPDSIVADRPNTEIVGGERLRTNIPIWRKVGWNSAPHSWMRWISSTHKNARFSRHSSVLVINTQSFAVRCSGSMHTSGHYPDAISFQRSRPDFRASVRTSDCVNTELIDLEDLGKDVIYPRGFDRQDQAASLEDPPSKW</sequence>
<comment type="caution">
    <text evidence="1">The sequence shown here is derived from an EMBL/GenBank/DDBJ whole genome shotgun (WGS) entry which is preliminary data.</text>
</comment>
<reference evidence="1" key="1">
    <citation type="submission" date="2018-04" db="EMBL/GenBank/DDBJ databases">
        <title>Whole genome sequencing of Hypsizygus marmoreus.</title>
        <authorList>
            <person name="Choi I.-G."/>
            <person name="Min B."/>
            <person name="Kim J.-G."/>
            <person name="Kim S."/>
            <person name="Oh Y.-L."/>
            <person name="Kong W.-S."/>
            <person name="Park H."/>
            <person name="Jeong J."/>
            <person name="Song E.-S."/>
        </authorList>
    </citation>
    <scope>NUCLEOTIDE SEQUENCE [LARGE SCALE GENOMIC DNA]</scope>
    <source>
        <strain evidence="1">51987-8</strain>
    </source>
</reference>
<dbReference type="AlphaFoldDB" id="A0A369JAU5"/>
<dbReference type="InParanoid" id="A0A369JAU5"/>